<dbReference type="EMBL" id="JAQQWL010000005">
    <property type="protein sequence ID" value="KAK8073413.1"/>
    <property type="molecule type" value="Genomic_DNA"/>
</dbReference>
<reference evidence="2 3" key="1">
    <citation type="submission" date="2023-01" db="EMBL/GenBank/DDBJ databases">
        <title>Analysis of 21 Apiospora genomes using comparative genomics revels a genus with tremendous synthesis potential of carbohydrate active enzymes and secondary metabolites.</title>
        <authorList>
            <person name="Sorensen T."/>
        </authorList>
    </citation>
    <scope>NUCLEOTIDE SEQUENCE [LARGE SCALE GENOMIC DNA]</scope>
    <source>
        <strain evidence="2 3">CBS 135458</strain>
    </source>
</reference>
<evidence type="ECO:0000313" key="3">
    <source>
        <dbReference type="Proteomes" id="UP001480595"/>
    </source>
</evidence>
<evidence type="ECO:0000256" key="1">
    <source>
        <dbReference type="SAM" id="Coils"/>
    </source>
</evidence>
<keyword evidence="3" id="KW-1185">Reference proteome</keyword>
<organism evidence="2 3">
    <name type="scientific">Apiospora phragmitis</name>
    <dbReference type="NCBI Taxonomy" id="2905665"/>
    <lineage>
        <taxon>Eukaryota</taxon>
        <taxon>Fungi</taxon>
        <taxon>Dikarya</taxon>
        <taxon>Ascomycota</taxon>
        <taxon>Pezizomycotina</taxon>
        <taxon>Sordariomycetes</taxon>
        <taxon>Xylariomycetidae</taxon>
        <taxon>Amphisphaeriales</taxon>
        <taxon>Apiosporaceae</taxon>
        <taxon>Apiospora</taxon>
    </lineage>
</organism>
<dbReference type="GeneID" id="92088784"/>
<comment type="caution">
    <text evidence="2">The sequence shown here is derived from an EMBL/GenBank/DDBJ whole genome shotgun (WGS) entry which is preliminary data.</text>
</comment>
<evidence type="ECO:0000313" key="2">
    <source>
        <dbReference type="EMBL" id="KAK8073413.1"/>
    </source>
</evidence>
<protein>
    <submittedName>
        <fullName evidence="2">Uncharacterized protein</fullName>
    </submittedName>
</protein>
<keyword evidence="1" id="KW-0175">Coiled coil</keyword>
<dbReference type="RefSeq" id="XP_066717888.1">
    <property type="nucleotide sequence ID" value="XM_066855721.1"/>
</dbReference>
<gene>
    <name evidence="2" type="ORF">PG994_004312</name>
</gene>
<name>A0ABR1VU97_9PEZI</name>
<proteinExistence type="predicted"/>
<sequence length="434" mass="48281">MSEHNLAPEGSGKQALFEESADLCEFSDGSSCGASSFDADEGTNNLTDDEEGHNLLLRTESLQWNSFNDILDTQHAQHNNEVTSLKNDLQEANAHAEARLADLARQYERKLNWTIAEYDAQFTELMQKYKAARRQLAAAQAQDQGVFQDMTDVRLMQKVLSLRQAIRSFALLLHPQHLPGDPRNHSLRWSAKETRHIPFPDHALARDGFPVTPVSMQAYTWKIMASKVFGKFVWAAGDAEGLHDVWVRLQGRTGGGPQALRKLQAWKATTASMMLGPAPSQTQFTTSQEDDRQIKEAIANICATAYPFRLFQHSDMGQNGWYRGHLYHIVEQAVKLDLEICKQGAVIDWAFGTTSRADLDNAGTDGVTTRQMVVTAPALTKLGMSNGDDLDKEPRVLLEQDEASPSELESRFLAIVRKRDGACVDQQALAAGRL</sequence>
<feature type="coiled-coil region" evidence="1">
    <location>
        <begin position="75"/>
        <end position="142"/>
    </location>
</feature>
<dbReference type="Proteomes" id="UP001480595">
    <property type="component" value="Unassembled WGS sequence"/>
</dbReference>
<accession>A0ABR1VU97</accession>